<keyword evidence="1 4" id="KW-0378">Hydrolase</keyword>
<dbReference type="InParanoid" id="A0A7J7C9J0"/>
<evidence type="ECO:0000256" key="4">
    <source>
        <dbReference type="RuleBase" id="RU367047"/>
    </source>
</evidence>
<proteinExistence type="inferred from homology"/>
<evidence type="ECO:0000313" key="5">
    <source>
        <dbReference type="EMBL" id="KAF5730782.1"/>
    </source>
</evidence>
<dbReference type="Proteomes" id="UP000593562">
    <property type="component" value="Unassembled WGS sequence"/>
</dbReference>
<comment type="caution">
    <text evidence="5">The sequence shown here is derived from an EMBL/GenBank/DDBJ whole genome shotgun (WGS) entry which is preliminary data.</text>
</comment>
<protein>
    <recommendedName>
        <fullName evidence="4">Alkaline/neutral invertase</fullName>
        <ecNumber evidence="4">3.2.1.26</ecNumber>
    </recommendedName>
</protein>
<dbReference type="InterPro" id="IPR024746">
    <property type="entry name" value="Glyco_hydro_100"/>
</dbReference>
<name>A0A7J7C9J0_TRIWF</name>
<dbReference type="EMBL" id="JAAARO010000019">
    <property type="protein sequence ID" value="KAF5730782.1"/>
    <property type="molecule type" value="Genomic_DNA"/>
</dbReference>
<keyword evidence="6" id="KW-1185">Reference proteome</keyword>
<organism evidence="5 6">
    <name type="scientific">Tripterygium wilfordii</name>
    <name type="common">Thunder God vine</name>
    <dbReference type="NCBI Taxonomy" id="458696"/>
    <lineage>
        <taxon>Eukaryota</taxon>
        <taxon>Viridiplantae</taxon>
        <taxon>Streptophyta</taxon>
        <taxon>Embryophyta</taxon>
        <taxon>Tracheophyta</taxon>
        <taxon>Spermatophyta</taxon>
        <taxon>Magnoliopsida</taxon>
        <taxon>eudicotyledons</taxon>
        <taxon>Gunneridae</taxon>
        <taxon>Pentapetalae</taxon>
        <taxon>rosids</taxon>
        <taxon>fabids</taxon>
        <taxon>Celastrales</taxon>
        <taxon>Celastraceae</taxon>
        <taxon>Tripterygium</taxon>
    </lineage>
</organism>
<comment type="similarity">
    <text evidence="4">Belongs to the glycosyl hydrolase 100 family.</text>
</comment>
<accession>A0A7J7C9J0</accession>
<dbReference type="Pfam" id="PF12899">
    <property type="entry name" value="Glyco_hydro_100"/>
    <property type="match status" value="2"/>
</dbReference>
<evidence type="ECO:0000256" key="1">
    <source>
        <dbReference type="ARBA" id="ARBA00022801"/>
    </source>
</evidence>
<gene>
    <name evidence="5" type="ORF">HS088_TW19G00379</name>
</gene>
<comment type="function">
    <text evidence="4">Invertase that cleaves sucrose into glucose and fructose.</text>
</comment>
<reference evidence="5 6" key="1">
    <citation type="journal article" date="2020" name="Nat. Commun.">
        <title>Genome of Tripterygium wilfordii and identification of cytochrome P450 involved in triptolide biosynthesis.</title>
        <authorList>
            <person name="Tu L."/>
            <person name="Su P."/>
            <person name="Zhang Z."/>
            <person name="Gao L."/>
            <person name="Wang J."/>
            <person name="Hu T."/>
            <person name="Zhou J."/>
            <person name="Zhang Y."/>
            <person name="Zhao Y."/>
            <person name="Liu Y."/>
            <person name="Song Y."/>
            <person name="Tong Y."/>
            <person name="Lu Y."/>
            <person name="Yang J."/>
            <person name="Xu C."/>
            <person name="Jia M."/>
            <person name="Peters R.J."/>
            <person name="Huang L."/>
            <person name="Gao W."/>
        </authorList>
    </citation>
    <scope>NUCLEOTIDE SEQUENCE [LARGE SCALE GENOMIC DNA]</scope>
    <source>
        <strain evidence="6">cv. XIE 37</strain>
        <tissue evidence="5">Leaf</tissue>
    </source>
</reference>
<dbReference type="GO" id="GO:0005987">
    <property type="term" value="P:sucrose catabolic process"/>
    <property type="evidence" value="ECO:0007669"/>
    <property type="project" value="TreeGrafter"/>
</dbReference>
<sequence>MVLEDAKDYPLGIWIVVNVIESVSSIMKGRTKMVSPKREEIKLEKEGWRLLNDIVVRYCGRLMGTVATNDPADKQPLNYDKAFILDFVPLALAFLLRGEGEIVRNFLLHTLQLQSWGKTVECYSPGQGLMPTSFKVKHVPPDNNYFAVRCSRETIAVNDGSKNLMMATNNRLSALSFHIREYYWVDMEMINEIYYTEEYSMDATNKFNIYHEQILASIVSSLVYSKNLWSIVSSLGTPKQNTTILNMEFEALQPSRTTSGSNNAMLCDVSHKFDDFIDLSLYDASDGHRSAFISDAVKEVLMILVYLANCASILVYLTIDASIVLLQIHFSCIIFPCG</sequence>
<dbReference type="PANTHER" id="PTHR31916:SF46">
    <property type="entry name" value="ALKALINE_NEUTRAL INVERTASE A, MITOCHONDRIAL"/>
    <property type="match status" value="1"/>
</dbReference>
<evidence type="ECO:0000256" key="3">
    <source>
        <dbReference type="ARBA" id="ARBA00023295"/>
    </source>
</evidence>
<keyword evidence="2 4" id="KW-0119">Carbohydrate metabolism</keyword>
<dbReference type="GO" id="GO:0005739">
    <property type="term" value="C:mitochondrion"/>
    <property type="evidence" value="ECO:0007669"/>
    <property type="project" value="TreeGrafter"/>
</dbReference>
<dbReference type="GO" id="GO:0033926">
    <property type="term" value="F:endo-alpha-N-acetylgalactosaminidase activity"/>
    <property type="evidence" value="ECO:0007669"/>
    <property type="project" value="UniProtKB-UniRule"/>
</dbReference>
<evidence type="ECO:0000313" key="6">
    <source>
        <dbReference type="Proteomes" id="UP000593562"/>
    </source>
</evidence>
<dbReference type="AlphaFoldDB" id="A0A7J7C9J0"/>
<dbReference type="PANTHER" id="PTHR31916">
    <property type="match status" value="1"/>
</dbReference>
<dbReference type="GO" id="GO:0004575">
    <property type="term" value="F:sucrose alpha-glucosidase activity"/>
    <property type="evidence" value="ECO:0007669"/>
    <property type="project" value="TreeGrafter"/>
</dbReference>
<dbReference type="EC" id="3.2.1.26" evidence="4"/>
<keyword evidence="3 4" id="KW-0326">Glycosidase</keyword>
<comment type="catalytic activity">
    <reaction evidence="4">
        <text>Hydrolysis of terminal non-reducing beta-D-fructofuranoside residues in beta-D-fructofuranosides.</text>
        <dbReference type="EC" id="3.2.1.26"/>
    </reaction>
</comment>
<evidence type="ECO:0000256" key="2">
    <source>
        <dbReference type="ARBA" id="ARBA00023277"/>
    </source>
</evidence>